<comment type="caution">
    <text evidence="5">The sequence shown here is derived from an EMBL/GenBank/DDBJ whole genome shotgun (WGS) entry which is preliminary data.</text>
</comment>
<keyword evidence="1" id="KW-1015">Disulfide bond</keyword>
<evidence type="ECO:0000313" key="6">
    <source>
        <dbReference type="Proteomes" id="UP001627154"/>
    </source>
</evidence>
<dbReference type="InterPro" id="IPR001314">
    <property type="entry name" value="Peptidase_S1A"/>
</dbReference>
<feature type="domain" description="Peptidase S1" evidence="4">
    <location>
        <begin position="26"/>
        <end position="299"/>
    </location>
</feature>
<organism evidence="5 6">
    <name type="scientific">Trichogramma kaykai</name>
    <dbReference type="NCBI Taxonomy" id="54128"/>
    <lineage>
        <taxon>Eukaryota</taxon>
        <taxon>Metazoa</taxon>
        <taxon>Ecdysozoa</taxon>
        <taxon>Arthropoda</taxon>
        <taxon>Hexapoda</taxon>
        <taxon>Insecta</taxon>
        <taxon>Pterygota</taxon>
        <taxon>Neoptera</taxon>
        <taxon>Endopterygota</taxon>
        <taxon>Hymenoptera</taxon>
        <taxon>Apocrita</taxon>
        <taxon>Proctotrupomorpha</taxon>
        <taxon>Chalcidoidea</taxon>
        <taxon>Trichogrammatidae</taxon>
        <taxon>Trichogramma</taxon>
    </lineage>
</organism>
<keyword evidence="3" id="KW-0732">Signal</keyword>
<dbReference type="AlphaFoldDB" id="A0ABD2X1X8"/>
<dbReference type="PANTHER" id="PTHR24256">
    <property type="entry name" value="TRYPTASE-RELATED"/>
    <property type="match status" value="1"/>
</dbReference>
<dbReference type="FunFam" id="2.40.10.10:FF:000068">
    <property type="entry name" value="transmembrane protease serine 2"/>
    <property type="match status" value="1"/>
</dbReference>
<dbReference type="SMART" id="SM00020">
    <property type="entry name" value="Tryp_SPc"/>
    <property type="match status" value="1"/>
</dbReference>
<evidence type="ECO:0000259" key="4">
    <source>
        <dbReference type="PROSITE" id="PS50240"/>
    </source>
</evidence>
<evidence type="ECO:0000313" key="5">
    <source>
        <dbReference type="EMBL" id="KAL3399302.1"/>
    </source>
</evidence>
<dbReference type="InterPro" id="IPR051487">
    <property type="entry name" value="Ser/Thr_Proteases_Immune/Dev"/>
</dbReference>
<dbReference type="CDD" id="cd00190">
    <property type="entry name" value="Tryp_SPc"/>
    <property type="match status" value="1"/>
</dbReference>
<dbReference type="Gene3D" id="2.40.10.10">
    <property type="entry name" value="Trypsin-like serine proteases"/>
    <property type="match status" value="1"/>
</dbReference>
<dbReference type="EMBL" id="JBJJXI010000056">
    <property type="protein sequence ID" value="KAL3399302.1"/>
    <property type="molecule type" value="Genomic_DNA"/>
</dbReference>
<dbReference type="InterPro" id="IPR009003">
    <property type="entry name" value="Peptidase_S1_PA"/>
</dbReference>
<feature type="signal peptide" evidence="3">
    <location>
        <begin position="1"/>
        <end position="20"/>
    </location>
</feature>
<dbReference type="SUPFAM" id="SSF50494">
    <property type="entry name" value="Trypsin-like serine proteases"/>
    <property type="match status" value="1"/>
</dbReference>
<dbReference type="InterPro" id="IPR043504">
    <property type="entry name" value="Peptidase_S1_PA_chymotrypsin"/>
</dbReference>
<gene>
    <name evidence="5" type="ORF">TKK_007171</name>
</gene>
<accession>A0ABD2X1X8</accession>
<keyword evidence="6" id="KW-1185">Reference proteome</keyword>
<evidence type="ECO:0000256" key="3">
    <source>
        <dbReference type="SAM" id="SignalP"/>
    </source>
</evidence>
<comment type="similarity">
    <text evidence="2">Belongs to the peptidase S1 family. CLIP subfamily.</text>
</comment>
<dbReference type="Proteomes" id="UP001627154">
    <property type="component" value="Unassembled WGS sequence"/>
</dbReference>
<dbReference type="PRINTS" id="PR00722">
    <property type="entry name" value="CHYMOTRYPSIN"/>
</dbReference>
<evidence type="ECO:0000256" key="2">
    <source>
        <dbReference type="ARBA" id="ARBA00024195"/>
    </source>
</evidence>
<name>A0ABD2X1X8_9HYME</name>
<dbReference type="PROSITE" id="PS50240">
    <property type="entry name" value="TRYPSIN_DOM"/>
    <property type="match status" value="1"/>
</dbReference>
<dbReference type="InterPro" id="IPR018114">
    <property type="entry name" value="TRYPSIN_HIS"/>
</dbReference>
<proteinExistence type="inferred from homology"/>
<reference evidence="5 6" key="1">
    <citation type="journal article" date="2024" name="bioRxiv">
        <title>A reference genome for Trichogramma kaykai: A tiny desert-dwelling parasitoid wasp with competing sex-ratio distorters.</title>
        <authorList>
            <person name="Culotta J."/>
            <person name="Lindsey A.R."/>
        </authorList>
    </citation>
    <scope>NUCLEOTIDE SEQUENCE [LARGE SCALE GENOMIC DNA]</scope>
    <source>
        <strain evidence="5 6">KSX58</strain>
    </source>
</reference>
<dbReference type="PROSITE" id="PS00134">
    <property type="entry name" value="TRYPSIN_HIS"/>
    <property type="match status" value="1"/>
</dbReference>
<dbReference type="Pfam" id="PF00089">
    <property type="entry name" value="Trypsin"/>
    <property type="match status" value="1"/>
</dbReference>
<evidence type="ECO:0000256" key="1">
    <source>
        <dbReference type="ARBA" id="ARBA00023157"/>
    </source>
</evidence>
<sequence length="309" mass="34226">MKHILVVTAIIFSFAQLTEAKVKSRVHGGSKATYAMFPYLVYLRRNGWNKPSWLPSLIHYVPVISDWFMTPFHCGGVIINKRFVLTAAHCIIGDAKSEVKRLEVVAGTNKLKHPDSPNVQAYAVESIAVHTVPGHLYLGGDIALIKIKNYFDFSRFDVARAKLPPANYKVSENTRVTIGGWGITEKDNEPLHLHYLNMQVANIKLCHSSWKTYVQGEYPIVSKVLNFDKIIDQETMMCVTADEGQGVCNGDSGSGAVTSDGIVLGIVSFGATPCGNSDVVPDVMTYVPHYVHWIRQQMLAMLPQVMSST</sequence>
<feature type="chain" id="PRO_5044885253" description="Peptidase S1 domain-containing protein" evidence="3">
    <location>
        <begin position="21"/>
        <end position="309"/>
    </location>
</feature>
<dbReference type="InterPro" id="IPR001254">
    <property type="entry name" value="Trypsin_dom"/>
</dbReference>
<protein>
    <recommendedName>
        <fullName evidence="4">Peptidase S1 domain-containing protein</fullName>
    </recommendedName>
</protein>